<evidence type="ECO:0000313" key="1">
    <source>
        <dbReference type="EMBL" id="GAF69514.1"/>
    </source>
</evidence>
<dbReference type="AlphaFoldDB" id="X0RL24"/>
<accession>X0RL24</accession>
<name>X0RL24_9ZZZZ</name>
<comment type="caution">
    <text evidence="1">The sequence shown here is derived from an EMBL/GenBank/DDBJ whole genome shotgun (WGS) entry which is preliminary data.</text>
</comment>
<protein>
    <submittedName>
        <fullName evidence="1">Uncharacterized protein</fullName>
    </submittedName>
</protein>
<sequence length="40" mass="4765">RFADNVKYEKQGKYNVLTLVKSKKKDTEYQEGENREKRGS</sequence>
<organism evidence="1">
    <name type="scientific">marine sediment metagenome</name>
    <dbReference type="NCBI Taxonomy" id="412755"/>
    <lineage>
        <taxon>unclassified sequences</taxon>
        <taxon>metagenomes</taxon>
        <taxon>ecological metagenomes</taxon>
    </lineage>
</organism>
<reference evidence="1" key="1">
    <citation type="journal article" date="2014" name="Front. Microbiol.">
        <title>High frequency of phylogenetically diverse reductive dehalogenase-homologous genes in deep subseafloor sedimentary metagenomes.</title>
        <authorList>
            <person name="Kawai M."/>
            <person name="Futagami T."/>
            <person name="Toyoda A."/>
            <person name="Takaki Y."/>
            <person name="Nishi S."/>
            <person name="Hori S."/>
            <person name="Arai W."/>
            <person name="Tsubouchi T."/>
            <person name="Morono Y."/>
            <person name="Uchiyama I."/>
            <person name="Ito T."/>
            <person name="Fujiyama A."/>
            <person name="Inagaki F."/>
            <person name="Takami H."/>
        </authorList>
    </citation>
    <scope>NUCLEOTIDE SEQUENCE</scope>
    <source>
        <strain evidence="1">Expedition CK06-06</strain>
    </source>
</reference>
<feature type="non-terminal residue" evidence="1">
    <location>
        <position position="1"/>
    </location>
</feature>
<proteinExistence type="predicted"/>
<dbReference type="EMBL" id="BARS01001272">
    <property type="protein sequence ID" value="GAF69514.1"/>
    <property type="molecule type" value="Genomic_DNA"/>
</dbReference>
<gene>
    <name evidence="1" type="ORF">S01H1_02581</name>
</gene>